<keyword evidence="2" id="KW-1185">Reference proteome</keyword>
<reference evidence="1" key="1">
    <citation type="submission" date="2021-01" db="EMBL/GenBank/DDBJ databases">
        <title>Metabolic potential, ecology and presence of endohyphal bacteria is reflected in genomic diversity of Mucoromycotina.</title>
        <authorList>
            <person name="Muszewska A."/>
            <person name="Okrasinska A."/>
            <person name="Steczkiewicz K."/>
            <person name="Drgas O."/>
            <person name="Orlowska M."/>
            <person name="Perlinska-Lenart U."/>
            <person name="Aleksandrzak-Piekarczyk T."/>
            <person name="Szatraj K."/>
            <person name="Zielenkiewicz U."/>
            <person name="Pilsyk S."/>
            <person name="Malc E."/>
            <person name="Mieczkowski P."/>
            <person name="Kruszewska J.S."/>
            <person name="Biernat P."/>
            <person name="Pawlowska J."/>
        </authorList>
    </citation>
    <scope>NUCLEOTIDE SEQUENCE</scope>
    <source>
        <strain evidence="1">WA0000018081</strain>
    </source>
</reference>
<dbReference type="Proteomes" id="UP000613177">
    <property type="component" value="Unassembled WGS sequence"/>
</dbReference>
<sequence length="321" mass="37683">MFFYVKYSDENVKKYKKKIEDFEEADICYNVDEHKPISASKLSIFGDPFTYKTYLEAESSKTDSQMKRFINEVYCCEELKNAEIYCKLSVSTKNIYDTIMQYSTIFERRTAQSFANWCRNNRIKFLNKKSNVIKGTRVRELYIMEEIYYDNLICSISKYLPNYQESVRNLIHEGYEIVGYARKSPGDEDENDRIRLLQDMINNLSERSFAQRIYVSPNSCASTPFFERDLKLNDNIMDKLENIRGNSQDMLEYLGSVDHDICLISIDFAGLTSRANDIIQLIEDNPSIKKIAIDTFTISDEVFLFDADSLKMDDKLLEYFN</sequence>
<comment type="caution">
    <text evidence="1">The sequence shown here is derived from an EMBL/GenBank/DDBJ whole genome shotgun (WGS) entry which is preliminary data.</text>
</comment>
<protein>
    <submittedName>
        <fullName evidence="1">Uncharacterized protein</fullName>
    </submittedName>
</protein>
<evidence type="ECO:0000313" key="1">
    <source>
        <dbReference type="EMBL" id="KAG2228722.1"/>
    </source>
</evidence>
<gene>
    <name evidence="1" type="ORF">INT48_007455</name>
</gene>
<feature type="non-terminal residue" evidence="1">
    <location>
        <position position="321"/>
    </location>
</feature>
<evidence type="ECO:0000313" key="2">
    <source>
        <dbReference type="Proteomes" id="UP000613177"/>
    </source>
</evidence>
<organism evidence="1 2">
    <name type="scientific">Thamnidium elegans</name>
    <dbReference type="NCBI Taxonomy" id="101142"/>
    <lineage>
        <taxon>Eukaryota</taxon>
        <taxon>Fungi</taxon>
        <taxon>Fungi incertae sedis</taxon>
        <taxon>Mucoromycota</taxon>
        <taxon>Mucoromycotina</taxon>
        <taxon>Mucoromycetes</taxon>
        <taxon>Mucorales</taxon>
        <taxon>Mucorineae</taxon>
        <taxon>Mucoraceae</taxon>
        <taxon>Thamnidium</taxon>
    </lineage>
</organism>
<dbReference type="EMBL" id="JAEPRE010000372">
    <property type="protein sequence ID" value="KAG2228722.1"/>
    <property type="molecule type" value="Genomic_DNA"/>
</dbReference>
<accession>A0A8H7SG90</accession>
<name>A0A8H7SG90_9FUNG</name>
<dbReference type="AlphaFoldDB" id="A0A8H7SG90"/>
<proteinExistence type="predicted"/>